<organism evidence="2 3">
    <name type="scientific">Xanthobacter tagetidis</name>
    <dbReference type="NCBI Taxonomy" id="60216"/>
    <lineage>
        <taxon>Bacteria</taxon>
        <taxon>Pseudomonadati</taxon>
        <taxon>Pseudomonadota</taxon>
        <taxon>Alphaproteobacteria</taxon>
        <taxon>Hyphomicrobiales</taxon>
        <taxon>Xanthobacteraceae</taxon>
        <taxon>Xanthobacter</taxon>
    </lineage>
</organism>
<dbReference type="InterPro" id="IPR027417">
    <property type="entry name" value="P-loop_NTPase"/>
</dbReference>
<feature type="region of interest" description="Disordered" evidence="1">
    <location>
        <begin position="274"/>
        <end position="306"/>
    </location>
</feature>
<proteinExistence type="predicted"/>
<protein>
    <recommendedName>
        <fullName evidence="4">Protein ImuA</fullName>
    </recommendedName>
</protein>
<accession>A0A3L7A2M2</accession>
<dbReference type="Gene3D" id="3.40.50.300">
    <property type="entry name" value="P-loop containing nucleotide triphosphate hydrolases"/>
    <property type="match status" value="1"/>
</dbReference>
<dbReference type="EMBL" id="RCTF01000019">
    <property type="protein sequence ID" value="RLP74407.1"/>
    <property type="molecule type" value="Genomic_DNA"/>
</dbReference>
<evidence type="ECO:0000313" key="3">
    <source>
        <dbReference type="Proteomes" id="UP000269692"/>
    </source>
</evidence>
<comment type="caution">
    <text evidence="2">The sequence shown here is derived from an EMBL/GenBank/DDBJ whole genome shotgun (WGS) entry which is preliminary data.</text>
</comment>
<dbReference type="Proteomes" id="UP000269692">
    <property type="component" value="Unassembled WGS sequence"/>
</dbReference>
<dbReference type="AlphaFoldDB" id="A0A3L7A2M2"/>
<sequence length="306" mass="30193">MQVPALLSGAPPREAGAPGPRAWGADPPPAVPGAGADPASSPATLDALRALVRSPARAASPAGRLLLGAPLDAALGGGLPRGALHEVHGGAPGAHGVLLGFAAALAGALVGGLAGGLGGPVLWVRQDMSVREGGRLHAPGCAELGLDPDRIVLVEAADAAGVLRAAEDGLRQAGAGVVIAEPWGAARVLDLTATRRLALRAAERGALALLLRPGAEPEPSAAATRWHVAPAGSASPLPFGLGAPAFALELARNRFGPTGRWIVEFDADARRFGPLAPGAAPSGRGAAAARHRPAGDHGAPARRAAS</sequence>
<evidence type="ECO:0008006" key="4">
    <source>
        <dbReference type="Google" id="ProtNLM"/>
    </source>
</evidence>
<keyword evidence="3" id="KW-1185">Reference proteome</keyword>
<reference evidence="2 3" key="1">
    <citation type="submission" date="2018-10" db="EMBL/GenBank/DDBJ databases">
        <title>Xanthobacter tagetidis genome sequencing and assembly.</title>
        <authorList>
            <person name="Maclea K.S."/>
            <person name="Goen A.E."/>
            <person name="Fatima S.A."/>
        </authorList>
    </citation>
    <scope>NUCLEOTIDE SEQUENCE [LARGE SCALE GENOMIC DNA]</scope>
    <source>
        <strain evidence="2 3">ATCC 700314</strain>
    </source>
</reference>
<feature type="compositionally biased region" description="Low complexity" evidence="1">
    <location>
        <begin position="9"/>
        <end position="25"/>
    </location>
</feature>
<evidence type="ECO:0000256" key="1">
    <source>
        <dbReference type="SAM" id="MobiDB-lite"/>
    </source>
</evidence>
<name>A0A3L7A2M2_9HYPH</name>
<feature type="compositionally biased region" description="Low complexity" evidence="1">
    <location>
        <begin position="274"/>
        <end position="288"/>
    </location>
</feature>
<evidence type="ECO:0000313" key="2">
    <source>
        <dbReference type="EMBL" id="RLP74407.1"/>
    </source>
</evidence>
<feature type="region of interest" description="Disordered" evidence="1">
    <location>
        <begin position="1"/>
        <end position="41"/>
    </location>
</feature>
<feature type="compositionally biased region" description="Low complexity" evidence="1">
    <location>
        <begin position="32"/>
        <end position="41"/>
    </location>
</feature>
<gene>
    <name evidence="2" type="ORF">D9R14_18765</name>
</gene>
<dbReference type="SUPFAM" id="SSF52540">
    <property type="entry name" value="P-loop containing nucleoside triphosphate hydrolases"/>
    <property type="match status" value="1"/>
</dbReference>